<organism evidence="2 3">
    <name type="scientific">Danaus plexippus plexippus</name>
    <dbReference type="NCBI Taxonomy" id="278856"/>
    <lineage>
        <taxon>Eukaryota</taxon>
        <taxon>Metazoa</taxon>
        <taxon>Ecdysozoa</taxon>
        <taxon>Arthropoda</taxon>
        <taxon>Hexapoda</taxon>
        <taxon>Insecta</taxon>
        <taxon>Pterygota</taxon>
        <taxon>Neoptera</taxon>
        <taxon>Endopterygota</taxon>
        <taxon>Lepidoptera</taxon>
        <taxon>Glossata</taxon>
        <taxon>Ditrysia</taxon>
        <taxon>Papilionoidea</taxon>
        <taxon>Nymphalidae</taxon>
        <taxon>Danainae</taxon>
        <taxon>Danaini</taxon>
        <taxon>Danaina</taxon>
        <taxon>Danaus</taxon>
        <taxon>Danaus</taxon>
    </lineage>
</organism>
<keyword evidence="3" id="KW-1185">Reference proteome</keyword>
<evidence type="ECO:0000313" key="2">
    <source>
        <dbReference type="EMBL" id="OWR51128.1"/>
    </source>
</evidence>
<comment type="caution">
    <text evidence="2">The sequence shown here is derived from an EMBL/GenBank/DDBJ whole genome shotgun (WGS) entry which is preliminary data.</text>
</comment>
<evidence type="ECO:0000256" key="1">
    <source>
        <dbReference type="SAM" id="MobiDB-lite"/>
    </source>
</evidence>
<reference evidence="2 3" key="1">
    <citation type="journal article" date="2011" name="Cell">
        <title>The monarch butterfly genome yields insights into long-distance migration.</title>
        <authorList>
            <person name="Zhan S."/>
            <person name="Merlin C."/>
            <person name="Boore J.L."/>
            <person name="Reppert S.M."/>
        </authorList>
    </citation>
    <scope>NUCLEOTIDE SEQUENCE [LARGE SCALE GENOMIC DNA]</scope>
    <source>
        <strain evidence="2">F-2</strain>
    </source>
</reference>
<accession>A0A212FBN4</accession>
<dbReference type="EMBL" id="AGBW02009298">
    <property type="protein sequence ID" value="OWR51128.1"/>
    <property type="molecule type" value="Genomic_DNA"/>
</dbReference>
<dbReference type="InParanoid" id="A0A212FBN4"/>
<dbReference type="Proteomes" id="UP000007151">
    <property type="component" value="Unassembled WGS sequence"/>
</dbReference>
<dbReference type="KEGG" id="dpl:KGM_207719"/>
<protein>
    <submittedName>
        <fullName evidence="2">Uncharacterized protein</fullName>
    </submittedName>
</protein>
<proteinExistence type="predicted"/>
<evidence type="ECO:0000313" key="3">
    <source>
        <dbReference type="Proteomes" id="UP000007151"/>
    </source>
</evidence>
<feature type="region of interest" description="Disordered" evidence="1">
    <location>
        <begin position="1"/>
        <end position="22"/>
    </location>
</feature>
<dbReference type="AlphaFoldDB" id="A0A212FBN4"/>
<sequence length="67" mass="7157">MDDNHAAQPASGVMTAMTDQPATFQSRNVNETKGNAIFMDDFVSNFPVERTLTALGGESFSTSLQAS</sequence>
<gene>
    <name evidence="2" type="ORF">KGM_207719</name>
</gene>
<name>A0A212FBN4_DANPL</name>